<dbReference type="Pfam" id="PF17774">
    <property type="entry name" value="YlmH_RBD"/>
    <property type="match status" value="1"/>
</dbReference>
<gene>
    <name evidence="3" type="ORF">DWY25_01665</name>
</gene>
<dbReference type="RefSeq" id="WP_117892852.1">
    <property type="nucleotide sequence ID" value="NZ_CABJCV010000001.1"/>
</dbReference>
<dbReference type="Gene3D" id="3.10.290.10">
    <property type="entry name" value="RNA-binding S4 domain"/>
    <property type="match status" value="1"/>
</dbReference>
<dbReference type="SMART" id="SM00363">
    <property type="entry name" value="S4"/>
    <property type="match status" value="1"/>
</dbReference>
<keyword evidence="1" id="KW-0694">RNA-binding</keyword>
<accession>A0A412G6T9</accession>
<protein>
    <submittedName>
        <fullName evidence="3">RNA-binding protein</fullName>
    </submittedName>
</protein>
<dbReference type="Gene3D" id="3.30.1370.160">
    <property type="match status" value="1"/>
</dbReference>
<proteinExistence type="predicted"/>
<dbReference type="SUPFAM" id="SSF55174">
    <property type="entry name" value="Alpha-L RNA-binding motif"/>
    <property type="match status" value="1"/>
</dbReference>
<name>A0A412G6T9_9FIRM</name>
<dbReference type="InterPro" id="IPR036986">
    <property type="entry name" value="S4_RNA-bd_sf"/>
</dbReference>
<organism evidence="3 4">
    <name type="scientific">Holdemania filiformis</name>
    <dbReference type="NCBI Taxonomy" id="61171"/>
    <lineage>
        <taxon>Bacteria</taxon>
        <taxon>Bacillati</taxon>
        <taxon>Bacillota</taxon>
        <taxon>Erysipelotrichia</taxon>
        <taxon>Erysipelotrichales</taxon>
        <taxon>Erysipelotrichaceae</taxon>
        <taxon>Holdemania</taxon>
    </lineage>
</organism>
<evidence type="ECO:0000313" key="3">
    <source>
        <dbReference type="EMBL" id="RGR77027.1"/>
    </source>
</evidence>
<dbReference type="PROSITE" id="PS50889">
    <property type="entry name" value="S4"/>
    <property type="match status" value="1"/>
</dbReference>
<dbReference type="Proteomes" id="UP000284178">
    <property type="component" value="Unassembled WGS sequence"/>
</dbReference>
<dbReference type="GO" id="GO:0003723">
    <property type="term" value="F:RNA binding"/>
    <property type="evidence" value="ECO:0007669"/>
    <property type="project" value="UniProtKB-KW"/>
</dbReference>
<evidence type="ECO:0000313" key="4">
    <source>
        <dbReference type="Proteomes" id="UP000284178"/>
    </source>
</evidence>
<dbReference type="InterPro" id="IPR002942">
    <property type="entry name" value="S4_RNA-bd"/>
</dbReference>
<sequence length="250" mass="28693">MRTPHFSESDEAALQARLEDWIDQCRTRRKPVRSCFLSPSQQEALKPFLPWDLAYRWDGGCAEAERKKLILAPEEDACVSDIVCLTARISDKFVQVKHPDVLGALMNLDLDRSQFGDLWVEPGRIVIYTSEELADYVCMNLTRIHKLSIRLERSSMMYEPVVKKQALTVIVTALRLDCVIAGLCRMSRAKAQDLIRAQRVSVNHKILDECDFLCHNEDTISVRGYGRFVLKGQRGQTRSDRIVAEFEQYV</sequence>
<comment type="caution">
    <text evidence="3">The sequence shown here is derived from an EMBL/GenBank/DDBJ whole genome shotgun (WGS) entry which is preliminary data.</text>
</comment>
<dbReference type="Gene3D" id="3.30.70.330">
    <property type="match status" value="1"/>
</dbReference>
<evidence type="ECO:0000256" key="1">
    <source>
        <dbReference type="PROSITE-ProRule" id="PRU00182"/>
    </source>
</evidence>
<reference evidence="3 4" key="1">
    <citation type="submission" date="2018-08" db="EMBL/GenBank/DDBJ databases">
        <title>A genome reference for cultivated species of the human gut microbiota.</title>
        <authorList>
            <person name="Zou Y."/>
            <person name="Xue W."/>
            <person name="Luo G."/>
        </authorList>
    </citation>
    <scope>NUCLEOTIDE SEQUENCE [LARGE SCALE GENOMIC DNA]</scope>
    <source>
        <strain evidence="3 4">AF24-29</strain>
    </source>
</reference>
<dbReference type="GeneID" id="83014114"/>
<feature type="domain" description="RNA-binding S4" evidence="2">
    <location>
        <begin position="174"/>
        <end position="234"/>
    </location>
</feature>
<dbReference type="InterPro" id="IPR012677">
    <property type="entry name" value="Nucleotide-bd_a/b_plait_sf"/>
</dbReference>
<dbReference type="InterPro" id="IPR040591">
    <property type="entry name" value="RqcP2_RBD"/>
</dbReference>
<dbReference type="CDD" id="cd00165">
    <property type="entry name" value="S4"/>
    <property type="match status" value="1"/>
</dbReference>
<dbReference type="EMBL" id="QRUP01000001">
    <property type="protein sequence ID" value="RGR77027.1"/>
    <property type="molecule type" value="Genomic_DNA"/>
</dbReference>
<dbReference type="AlphaFoldDB" id="A0A412G6T9"/>
<keyword evidence="4" id="KW-1185">Reference proteome</keyword>
<evidence type="ECO:0000259" key="2">
    <source>
        <dbReference type="SMART" id="SM00363"/>
    </source>
</evidence>